<sequence>MILLRHPWLKSQWFPFAARWSGGGCDKFVDVGRGRRRGGGVGVARRRFVVILRDGEATEDPREMKARCARCGFGGDLSCRGRRYA</sequence>
<gene>
    <name evidence="1" type="ORF">F511_31898</name>
</gene>
<evidence type="ECO:0000313" key="1">
    <source>
        <dbReference type="EMBL" id="KZV47821.1"/>
    </source>
</evidence>
<organism evidence="1 2">
    <name type="scientific">Dorcoceras hygrometricum</name>
    <dbReference type="NCBI Taxonomy" id="472368"/>
    <lineage>
        <taxon>Eukaryota</taxon>
        <taxon>Viridiplantae</taxon>
        <taxon>Streptophyta</taxon>
        <taxon>Embryophyta</taxon>
        <taxon>Tracheophyta</taxon>
        <taxon>Spermatophyta</taxon>
        <taxon>Magnoliopsida</taxon>
        <taxon>eudicotyledons</taxon>
        <taxon>Gunneridae</taxon>
        <taxon>Pentapetalae</taxon>
        <taxon>asterids</taxon>
        <taxon>lamiids</taxon>
        <taxon>Lamiales</taxon>
        <taxon>Gesneriaceae</taxon>
        <taxon>Didymocarpoideae</taxon>
        <taxon>Trichosporeae</taxon>
        <taxon>Loxocarpinae</taxon>
        <taxon>Dorcoceras</taxon>
    </lineage>
</organism>
<dbReference type="AlphaFoldDB" id="A0A2Z7CL57"/>
<dbReference type="Proteomes" id="UP000250235">
    <property type="component" value="Unassembled WGS sequence"/>
</dbReference>
<evidence type="ECO:0000313" key="2">
    <source>
        <dbReference type="Proteomes" id="UP000250235"/>
    </source>
</evidence>
<name>A0A2Z7CL57_9LAMI</name>
<reference evidence="1 2" key="1">
    <citation type="journal article" date="2015" name="Proc. Natl. Acad. Sci. U.S.A.">
        <title>The resurrection genome of Boea hygrometrica: A blueprint for survival of dehydration.</title>
        <authorList>
            <person name="Xiao L."/>
            <person name="Yang G."/>
            <person name="Zhang L."/>
            <person name="Yang X."/>
            <person name="Zhao S."/>
            <person name="Ji Z."/>
            <person name="Zhou Q."/>
            <person name="Hu M."/>
            <person name="Wang Y."/>
            <person name="Chen M."/>
            <person name="Xu Y."/>
            <person name="Jin H."/>
            <person name="Xiao X."/>
            <person name="Hu G."/>
            <person name="Bao F."/>
            <person name="Hu Y."/>
            <person name="Wan P."/>
            <person name="Li L."/>
            <person name="Deng X."/>
            <person name="Kuang T."/>
            <person name="Xiang C."/>
            <person name="Zhu J.K."/>
            <person name="Oliver M.J."/>
            <person name="He Y."/>
        </authorList>
    </citation>
    <scope>NUCLEOTIDE SEQUENCE [LARGE SCALE GENOMIC DNA]</scope>
    <source>
        <strain evidence="2">cv. XS01</strain>
    </source>
</reference>
<accession>A0A2Z7CL57</accession>
<protein>
    <submittedName>
        <fullName evidence="1">Uncharacterized protein</fullName>
    </submittedName>
</protein>
<dbReference type="EMBL" id="KQ994587">
    <property type="protein sequence ID" value="KZV47821.1"/>
    <property type="molecule type" value="Genomic_DNA"/>
</dbReference>
<proteinExistence type="predicted"/>
<keyword evidence="2" id="KW-1185">Reference proteome</keyword>